<sequence>MGAGFQKEKTPKSVYTHIHTQWSPFHIVTCHSHSEVKDSLVRGPQVLGGSPQVRKCDSPCREAWKGTGRCHLHLSTVTSLSGDSAPTWKEQRERVASPSLPSSAHSCFGTSARAHPPCRLPNLRQTPAMYAFIV</sequence>
<reference evidence="2 3" key="1">
    <citation type="journal article" date="2020" name="Nature">
        <title>Six reference-quality genomes reveal evolution of bat adaptations.</title>
        <authorList>
            <person name="Jebb D."/>
            <person name="Huang Z."/>
            <person name="Pippel M."/>
            <person name="Hughes G.M."/>
            <person name="Lavrichenko K."/>
            <person name="Devanna P."/>
            <person name="Winkler S."/>
            <person name="Jermiin L.S."/>
            <person name="Skirmuntt E.C."/>
            <person name="Katzourakis A."/>
            <person name="Burkitt-Gray L."/>
            <person name="Ray D.A."/>
            <person name="Sullivan K.A.M."/>
            <person name="Roscito J.G."/>
            <person name="Kirilenko B.M."/>
            <person name="Davalos L.M."/>
            <person name="Corthals A.P."/>
            <person name="Power M.L."/>
            <person name="Jones G."/>
            <person name="Ransome R.D."/>
            <person name="Dechmann D.K.N."/>
            <person name="Locatelli A.G."/>
            <person name="Puechmaille S.J."/>
            <person name="Fedrigo O."/>
            <person name="Jarvis E.D."/>
            <person name="Hiller M."/>
            <person name="Vernes S.C."/>
            <person name="Myers E.W."/>
            <person name="Teeling E.C."/>
        </authorList>
    </citation>
    <scope>NUCLEOTIDE SEQUENCE [LARGE SCALE GENOMIC DNA]</scope>
    <source>
        <strain evidence="2">Bat1K_MPI-CBG_1</strain>
    </source>
</reference>
<evidence type="ECO:0000313" key="2">
    <source>
        <dbReference type="EMBL" id="KAF6094992.1"/>
    </source>
</evidence>
<protein>
    <submittedName>
        <fullName evidence="2">Uncharacterized protein</fullName>
    </submittedName>
</protein>
<dbReference type="EMBL" id="JABVXQ010000008">
    <property type="protein sequence ID" value="KAF6094992.1"/>
    <property type="molecule type" value="Genomic_DNA"/>
</dbReference>
<feature type="region of interest" description="Disordered" evidence="1">
    <location>
        <begin position="81"/>
        <end position="101"/>
    </location>
</feature>
<comment type="caution">
    <text evidence="2">The sequence shown here is derived from an EMBL/GenBank/DDBJ whole genome shotgun (WGS) entry which is preliminary data.</text>
</comment>
<evidence type="ECO:0000256" key="1">
    <source>
        <dbReference type="SAM" id="MobiDB-lite"/>
    </source>
</evidence>
<name>A0A833ZDI6_9CHIR</name>
<dbReference type="AlphaFoldDB" id="A0A833ZDI6"/>
<proteinExistence type="predicted"/>
<evidence type="ECO:0000313" key="3">
    <source>
        <dbReference type="Proteomes" id="UP000664940"/>
    </source>
</evidence>
<gene>
    <name evidence="2" type="ORF">HJG60_012027</name>
</gene>
<dbReference type="Proteomes" id="UP000664940">
    <property type="component" value="Unassembled WGS sequence"/>
</dbReference>
<accession>A0A833ZDI6</accession>
<organism evidence="2 3">
    <name type="scientific">Phyllostomus discolor</name>
    <name type="common">pale spear-nosed bat</name>
    <dbReference type="NCBI Taxonomy" id="89673"/>
    <lineage>
        <taxon>Eukaryota</taxon>
        <taxon>Metazoa</taxon>
        <taxon>Chordata</taxon>
        <taxon>Craniata</taxon>
        <taxon>Vertebrata</taxon>
        <taxon>Euteleostomi</taxon>
        <taxon>Mammalia</taxon>
        <taxon>Eutheria</taxon>
        <taxon>Laurasiatheria</taxon>
        <taxon>Chiroptera</taxon>
        <taxon>Yangochiroptera</taxon>
        <taxon>Phyllostomidae</taxon>
        <taxon>Phyllostominae</taxon>
        <taxon>Phyllostomus</taxon>
    </lineage>
</organism>